<dbReference type="AlphaFoldDB" id="A0A645HNC6"/>
<accession>A0A645HNC6</accession>
<comment type="caution">
    <text evidence="1">The sequence shown here is derived from an EMBL/GenBank/DDBJ whole genome shotgun (WGS) entry which is preliminary data.</text>
</comment>
<organism evidence="1">
    <name type="scientific">bioreactor metagenome</name>
    <dbReference type="NCBI Taxonomy" id="1076179"/>
    <lineage>
        <taxon>unclassified sequences</taxon>
        <taxon>metagenomes</taxon>
        <taxon>ecological metagenomes</taxon>
    </lineage>
</organism>
<evidence type="ECO:0000313" key="1">
    <source>
        <dbReference type="EMBL" id="MPN40330.1"/>
    </source>
</evidence>
<name>A0A645HNC6_9ZZZZ</name>
<dbReference type="EMBL" id="VSSQ01096673">
    <property type="protein sequence ID" value="MPN40330.1"/>
    <property type="molecule type" value="Genomic_DNA"/>
</dbReference>
<protein>
    <submittedName>
        <fullName evidence="1">Uncharacterized protein</fullName>
    </submittedName>
</protein>
<proteinExistence type="predicted"/>
<gene>
    <name evidence="1" type="ORF">SDC9_187866</name>
</gene>
<sequence length="123" mass="14568">MHFKLSPGERIYYRPDKGFFTFIPLYERGLISIPKMCGDGKFLRHLVWELVRKMEPHGFRGAFLCSRHRPEVYCRVIGGKLDHVEHTVNLNTGKEEPLYFYEVDLNDTREGEWDDKVYQSSIL</sequence>
<reference evidence="1" key="1">
    <citation type="submission" date="2019-08" db="EMBL/GenBank/DDBJ databases">
        <authorList>
            <person name="Kucharzyk K."/>
            <person name="Murdoch R.W."/>
            <person name="Higgins S."/>
            <person name="Loffler F."/>
        </authorList>
    </citation>
    <scope>NUCLEOTIDE SEQUENCE</scope>
</reference>